<keyword evidence="5" id="KW-1185">Reference proteome</keyword>
<dbReference type="PANTHER" id="PTHR46344:SF4">
    <property type="entry name" value="OS07G0153400 PROTEIN"/>
    <property type="match status" value="1"/>
</dbReference>
<proteinExistence type="predicted"/>
<accession>A0A1J7H471</accession>
<sequence length="340" mass="37991">MNDDNNEREPLIPGLPDEVSELCLVHLPYPYHFLLRSVSSSWNSTITNPSFFNIKQSLSLSQSYLLIFAFHKLTSTIQCHALHPSSACCFLLPPPPLAAISSPGFACAALPRQGKLFVMDGNKSNVVYNTAVNKWSPASPMPTAKSLFAAESVNGKIITVDGSKTEIYYPESDTWKIGIGLGDELASLDVVAVNGKVYLTEGWRWPFTFGPRGWVYDCEHDMWQMMKKGMREGWTGIGVTVAGRIFVITEYGDCPIKVYDEDSDTWQYVRGDKFPRDVMKRPYVLRGFEEKIYVVSDGLNVAIGSVVICEDDVVRVRWEVVEAPKVFGELSPSNCQVMYA</sequence>
<dbReference type="OMA" id="CLLHVPY"/>
<organism evidence="4 5">
    <name type="scientific">Lupinus angustifolius</name>
    <name type="common">Narrow-leaved blue lupine</name>
    <dbReference type="NCBI Taxonomy" id="3871"/>
    <lineage>
        <taxon>Eukaryota</taxon>
        <taxon>Viridiplantae</taxon>
        <taxon>Streptophyta</taxon>
        <taxon>Embryophyta</taxon>
        <taxon>Tracheophyta</taxon>
        <taxon>Spermatophyta</taxon>
        <taxon>Magnoliopsida</taxon>
        <taxon>eudicotyledons</taxon>
        <taxon>Gunneridae</taxon>
        <taxon>Pentapetalae</taxon>
        <taxon>rosids</taxon>
        <taxon>fabids</taxon>
        <taxon>Fabales</taxon>
        <taxon>Fabaceae</taxon>
        <taxon>Papilionoideae</taxon>
        <taxon>50 kb inversion clade</taxon>
        <taxon>genistoids sensu lato</taxon>
        <taxon>core genistoids</taxon>
        <taxon>Genisteae</taxon>
        <taxon>Lupinus</taxon>
    </lineage>
</organism>
<protein>
    <recommendedName>
        <fullName evidence="3">F-box domain-containing protein</fullName>
    </recommendedName>
</protein>
<dbReference type="InterPro" id="IPR036047">
    <property type="entry name" value="F-box-like_dom_sf"/>
</dbReference>
<dbReference type="EMBL" id="CM007375">
    <property type="protein sequence ID" value="OIV96532.1"/>
    <property type="molecule type" value="Genomic_DNA"/>
</dbReference>
<name>A0A1J7H471_LUPAN</name>
<dbReference type="Pfam" id="PF00646">
    <property type="entry name" value="F-box"/>
    <property type="match status" value="1"/>
</dbReference>
<dbReference type="KEGG" id="lang:109327856"/>
<dbReference type="InterPro" id="IPR001810">
    <property type="entry name" value="F-box_dom"/>
</dbReference>
<dbReference type="AlphaFoldDB" id="A0A1J7H471"/>
<dbReference type="PANTHER" id="PTHR46344">
    <property type="entry name" value="OS02G0202900 PROTEIN"/>
    <property type="match status" value="1"/>
</dbReference>
<dbReference type="Gramene" id="OIV96532">
    <property type="protein sequence ID" value="OIV96532"/>
    <property type="gene ID" value="TanjilG_07924"/>
</dbReference>
<evidence type="ECO:0000256" key="1">
    <source>
        <dbReference type="ARBA" id="ARBA00022441"/>
    </source>
</evidence>
<dbReference type="SMART" id="SM00256">
    <property type="entry name" value="FBOX"/>
    <property type="match status" value="1"/>
</dbReference>
<evidence type="ECO:0000259" key="3">
    <source>
        <dbReference type="SMART" id="SM00256"/>
    </source>
</evidence>
<dbReference type="InterPro" id="IPR015915">
    <property type="entry name" value="Kelch-typ_b-propeller"/>
</dbReference>
<evidence type="ECO:0000313" key="5">
    <source>
        <dbReference type="Proteomes" id="UP000188354"/>
    </source>
</evidence>
<dbReference type="SUPFAM" id="SSF81383">
    <property type="entry name" value="F-box domain"/>
    <property type="match status" value="1"/>
</dbReference>
<dbReference type="OrthoDB" id="45365at2759"/>
<dbReference type="Gene3D" id="2.120.10.80">
    <property type="entry name" value="Kelch-type beta propeller"/>
    <property type="match status" value="1"/>
</dbReference>
<keyword evidence="1" id="KW-0880">Kelch repeat</keyword>
<keyword evidence="2" id="KW-0677">Repeat</keyword>
<evidence type="ECO:0000256" key="2">
    <source>
        <dbReference type="ARBA" id="ARBA00022737"/>
    </source>
</evidence>
<reference evidence="4 5" key="1">
    <citation type="journal article" date="2017" name="Plant Biotechnol. J.">
        <title>A comprehensive draft genome sequence for lupin (Lupinus angustifolius), an emerging health food: insights into plant-microbe interactions and legume evolution.</title>
        <authorList>
            <person name="Hane J.K."/>
            <person name="Ming Y."/>
            <person name="Kamphuis L.G."/>
            <person name="Nelson M.N."/>
            <person name="Garg G."/>
            <person name="Atkins C.A."/>
            <person name="Bayer P.E."/>
            <person name="Bravo A."/>
            <person name="Bringans S."/>
            <person name="Cannon S."/>
            <person name="Edwards D."/>
            <person name="Foley R."/>
            <person name="Gao L.L."/>
            <person name="Harrison M.J."/>
            <person name="Huang W."/>
            <person name="Hurgobin B."/>
            <person name="Li S."/>
            <person name="Liu C.W."/>
            <person name="McGrath A."/>
            <person name="Morahan G."/>
            <person name="Murray J."/>
            <person name="Weller J."/>
            <person name="Jian J."/>
            <person name="Singh K.B."/>
        </authorList>
    </citation>
    <scope>NUCLEOTIDE SEQUENCE [LARGE SCALE GENOMIC DNA]</scope>
    <source>
        <strain evidence="5">cv. Tanjil</strain>
        <tissue evidence="4">Whole plant</tissue>
    </source>
</reference>
<evidence type="ECO:0000313" key="4">
    <source>
        <dbReference type="EMBL" id="OIV96532.1"/>
    </source>
</evidence>
<gene>
    <name evidence="4" type="ORF">TanjilG_07924</name>
</gene>
<dbReference type="CDD" id="cd22152">
    <property type="entry name" value="F-box_AtAFR-like"/>
    <property type="match status" value="1"/>
</dbReference>
<dbReference type="Proteomes" id="UP000188354">
    <property type="component" value="Chromosome LG15"/>
</dbReference>
<dbReference type="SUPFAM" id="SSF117281">
    <property type="entry name" value="Kelch motif"/>
    <property type="match status" value="1"/>
</dbReference>
<feature type="domain" description="F-box" evidence="3">
    <location>
        <begin position="15"/>
        <end position="55"/>
    </location>
</feature>